<dbReference type="AlphaFoldDB" id="A0A9X0WH98"/>
<evidence type="ECO:0000313" key="12">
    <source>
        <dbReference type="Proteomes" id="UP001138802"/>
    </source>
</evidence>
<evidence type="ECO:0000256" key="2">
    <source>
        <dbReference type="ARBA" id="ARBA00022490"/>
    </source>
</evidence>
<keyword evidence="3 9" id="KW-0479">Metal-binding</keyword>
<gene>
    <name evidence="9" type="primary">hemH</name>
    <name evidence="11" type="ORF">CKO25_08475</name>
</gene>
<proteinExistence type="inferred from homology"/>
<dbReference type="RefSeq" id="WP_200387477.1">
    <property type="nucleotide sequence ID" value="NZ_NRSD01000006.1"/>
</dbReference>
<dbReference type="PANTHER" id="PTHR11108">
    <property type="entry name" value="FERROCHELATASE"/>
    <property type="match status" value="1"/>
</dbReference>
<accession>A0A9X0WH98</accession>
<comment type="catalytic activity">
    <reaction evidence="9 10">
        <text>heme b + 2 H(+) = protoporphyrin IX + Fe(2+)</text>
        <dbReference type="Rhea" id="RHEA:22584"/>
        <dbReference type="ChEBI" id="CHEBI:15378"/>
        <dbReference type="ChEBI" id="CHEBI:29033"/>
        <dbReference type="ChEBI" id="CHEBI:57306"/>
        <dbReference type="ChEBI" id="CHEBI:60344"/>
        <dbReference type="EC" id="4.98.1.1"/>
    </reaction>
</comment>
<evidence type="ECO:0000256" key="6">
    <source>
        <dbReference type="ARBA" id="ARBA00023239"/>
    </source>
</evidence>
<dbReference type="GO" id="GO:0004325">
    <property type="term" value="F:ferrochelatase activity"/>
    <property type="evidence" value="ECO:0007669"/>
    <property type="project" value="UniProtKB-UniRule"/>
</dbReference>
<dbReference type="PROSITE" id="PS00534">
    <property type="entry name" value="FERROCHELATASE"/>
    <property type="match status" value="1"/>
</dbReference>
<keyword evidence="12" id="KW-1185">Reference proteome</keyword>
<organism evidence="11 12">
    <name type="scientific">Thiocapsa imhoffii</name>
    <dbReference type="NCBI Taxonomy" id="382777"/>
    <lineage>
        <taxon>Bacteria</taxon>
        <taxon>Pseudomonadati</taxon>
        <taxon>Pseudomonadota</taxon>
        <taxon>Gammaproteobacteria</taxon>
        <taxon>Chromatiales</taxon>
        <taxon>Chromatiaceae</taxon>
        <taxon>Thiocapsa</taxon>
    </lineage>
</organism>
<evidence type="ECO:0000256" key="1">
    <source>
        <dbReference type="ARBA" id="ARBA00007718"/>
    </source>
</evidence>
<comment type="function">
    <text evidence="9 10">Catalyzes the ferrous insertion into protoporphyrin IX.</text>
</comment>
<keyword evidence="4 9" id="KW-0408">Iron</keyword>
<reference evidence="11 12" key="1">
    <citation type="journal article" date="2020" name="Microorganisms">
        <title>Osmotic Adaptation and Compatible Solute Biosynthesis of Phototrophic Bacteria as Revealed from Genome Analyses.</title>
        <authorList>
            <person name="Imhoff J.F."/>
            <person name="Rahn T."/>
            <person name="Kunzel S."/>
            <person name="Keller A."/>
            <person name="Neulinger S.C."/>
        </authorList>
    </citation>
    <scope>NUCLEOTIDE SEQUENCE [LARGE SCALE GENOMIC DNA]</scope>
    <source>
        <strain evidence="11 12">DSM 21303</strain>
    </source>
</reference>
<evidence type="ECO:0000313" key="11">
    <source>
        <dbReference type="EMBL" id="MBK1644684.1"/>
    </source>
</evidence>
<feature type="binding site" evidence="9">
    <location>
        <position position="210"/>
    </location>
    <ligand>
        <name>Fe(2+)</name>
        <dbReference type="ChEBI" id="CHEBI:29033"/>
    </ligand>
</feature>
<dbReference type="SUPFAM" id="SSF53800">
    <property type="entry name" value="Chelatase"/>
    <property type="match status" value="1"/>
</dbReference>
<keyword evidence="7 9" id="KW-0627">Porphyrin biosynthesis</keyword>
<comment type="subcellular location">
    <subcellularLocation>
        <location evidence="9 10">Cytoplasm</location>
    </subcellularLocation>
</comment>
<dbReference type="PANTHER" id="PTHR11108:SF1">
    <property type="entry name" value="FERROCHELATASE, MITOCHONDRIAL"/>
    <property type="match status" value="1"/>
</dbReference>
<sequence>MTFVSHAEFHHDAPERLGVLLVNLGTPDAPTVPAVRRYLAEFLADPRVVELPRALWLPILHGVILRVRPARSAKAYQSVWAEDGSPLLTIAQRQAAAVQERFDQRLPGAVKVALGMRYGNPSIPAALAQLRQANVRRLLVFPLYPQYSGSTTASVFDAVTRELSRWRWLPETRFINQYHDHPGYIAAIVESIRAHWSVHGQPERLLFSFHGIPKDYFDQGDPYYCHCQKTARLITDQLALPPESWSVTFQSRVGFKEWLQPYTDETLKSWGAAGIRSVQVLSPGFSADCLETIEEIDEENRGYFLGAGGEHFSYIHCLNDAPKHIDMMVDLITRHAMGWPELEGSVLDETERHARRERALALGAVA</sequence>
<evidence type="ECO:0000256" key="7">
    <source>
        <dbReference type="ARBA" id="ARBA00023244"/>
    </source>
</evidence>
<evidence type="ECO:0000256" key="4">
    <source>
        <dbReference type="ARBA" id="ARBA00023004"/>
    </source>
</evidence>
<dbReference type="Proteomes" id="UP001138802">
    <property type="component" value="Unassembled WGS sequence"/>
</dbReference>
<dbReference type="FunFam" id="3.40.50.1400:FF:000002">
    <property type="entry name" value="Ferrochelatase"/>
    <property type="match status" value="1"/>
</dbReference>
<dbReference type="InterPro" id="IPR033644">
    <property type="entry name" value="Ferrochelatase_C"/>
</dbReference>
<name>A0A9X0WH98_9GAMM</name>
<comment type="catalytic activity">
    <reaction evidence="8">
        <text>Fe-coproporphyrin III + 2 H(+) = coproporphyrin III + Fe(2+)</text>
        <dbReference type="Rhea" id="RHEA:49572"/>
        <dbReference type="ChEBI" id="CHEBI:15378"/>
        <dbReference type="ChEBI" id="CHEBI:29033"/>
        <dbReference type="ChEBI" id="CHEBI:68438"/>
        <dbReference type="ChEBI" id="CHEBI:131725"/>
        <dbReference type="EC" id="4.99.1.9"/>
    </reaction>
    <physiologicalReaction direction="right-to-left" evidence="8">
        <dbReference type="Rhea" id="RHEA:49574"/>
    </physiologicalReaction>
</comment>
<keyword evidence="2 9" id="KW-0963">Cytoplasm</keyword>
<comment type="similarity">
    <text evidence="1 9 10">Belongs to the ferrochelatase family.</text>
</comment>
<dbReference type="EMBL" id="NRSD01000006">
    <property type="protein sequence ID" value="MBK1644684.1"/>
    <property type="molecule type" value="Genomic_DNA"/>
</dbReference>
<dbReference type="HAMAP" id="MF_00323">
    <property type="entry name" value="Ferrochelatase"/>
    <property type="match status" value="1"/>
</dbReference>
<protein>
    <recommendedName>
        <fullName evidence="9 10">Ferrochelatase</fullName>
        <ecNumber evidence="9 10">4.98.1.1</ecNumber>
    </recommendedName>
    <alternativeName>
        <fullName evidence="9">Heme synthase</fullName>
    </alternativeName>
    <alternativeName>
        <fullName evidence="9">Protoheme ferro-lyase</fullName>
    </alternativeName>
</protein>
<evidence type="ECO:0000256" key="8">
    <source>
        <dbReference type="ARBA" id="ARBA00024536"/>
    </source>
</evidence>
<dbReference type="CDD" id="cd00419">
    <property type="entry name" value="Ferrochelatase_C"/>
    <property type="match status" value="1"/>
</dbReference>
<dbReference type="GO" id="GO:0046872">
    <property type="term" value="F:metal ion binding"/>
    <property type="evidence" value="ECO:0007669"/>
    <property type="project" value="UniProtKB-KW"/>
</dbReference>
<dbReference type="InterPro" id="IPR033659">
    <property type="entry name" value="Ferrochelatase_N"/>
</dbReference>
<evidence type="ECO:0000256" key="5">
    <source>
        <dbReference type="ARBA" id="ARBA00023133"/>
    </source>
</evidence>
<dbReference type="InterPro" id="IPR019772">
    <property type="entry name" value="Ferrochelatase_AS"/>
</dbReference>
<dbReference type="InterPro" id="IPR001015">
    <property type="entry name" value="Ferrochelatase"/>
</dbReference>
<evidence type="ECO:0000256" key="3">
    <source>
        <dbReference type="ARBA" id="ARBA00022723"/>
    </source>
</evidence>
<dbReference type="EC" id="4.98.1.1" evidence="9 10"/>
<dbReference type="GO" id="GO:0006783">
    <property type="term" value="P:heme biosynthetic process"/>
    <property type="evidence" value="ECO:0007669"/>
    <property type="project" value="UniProtKB-UniRule"/>
</dbReference>
<dbReference type="CDD" id="cd03411">
    <property type="entry name" value="Ferrochelatase_N"/>
    <property type="match status" value="1"/>
</dbReference>
<comment type="pathway">
    <text evidence="9 10">Porphyrin-containing compound metabolism; protoheme biosynthesis; protoheme from protoporphyrin-IX: step 1/1.</text>
</comment>
<evidence type="ECO:0000256" key="10">
    <source>
        <dbReference type="RuleBase" id="RU000607"/>
    </source>
</evidence>
<evidence type="ECO:0000256" key="9">
    <source>
        <dbReference type="HAMAP-Rule" id="MF_00323"/>
    </source>
</evidence>
<keyword evidence="6 9" id="KW-0456">Lyase</keyword>
<feature type="binding site" evidence="9">
    <location>
        <position position="291"/>
    </location>
    <ligand>
        <name>Fe(2+)</name>
        <dbReference type="ChEBI" id="CHEBI:29033"/>
    </ligand>
</feature>
<keyword evidence="5 9" id="KW-0350">Heme biosynthesis</keyword>
<dbReference type="Pfam" id="PF00762">
    <property type="entry name" value="Ferrochelatase"/>
    <property type="match status" value="1"/>
</dbReference>
<dbReference type="Gene3D" id="3.40.50.1400">
    <property type="match status" value="2"/>
</dbReference>
<dbReference type="NCBIfam" id="TIGR00109">
    <property type="entry name" value="hemH"/>
    <property type="match status" value="1"/>
</dbReference>
<comment type="caution">
    <text evidence="11">The sequence shown here is derived from an EMBL/GenBank/DDBJ whole genome shotgun (WGS) entry which is preliminary data.</text>
</comment>
<dbReference type="GO" id="GO:0005737">
    <property type="term" value="C:cytoplasm"/>
    <property type="evidence" value="ECO:0007669"/>
    <property type="project" value="UniProtKB-SubCell"/>
</dbReference>